<feature type="compositionally biased region" description="Gly residues" evidence="1">
    <location>
        <begin position="56"/>
        <end position="65"/>
    </location>
</feature>
<name>A0AAE3ZV11_9ACTN</name>
<evidence type="ECO:0000313" key="2">
    <source>
        <dbReference type="EMBL" id="MDR7324698.1"/>
    </source>
</evidence>
<dbReference type="Gene3D" id="2.160.20.10">
    <property type="entry name" value="Single-stranded right-handed beta-helix, Pectin lyase-like"/>
    <property type="match status" value="1"/>
</dbReference>
<dbReference type="RefSeq" id="WP_310418472.1">
    <property type="nucleotide sequence ID" value="NZ_JAVDYC010000001.1"/>
</dbReference>
<dbReference type="InterPro" id="IPR012334">
    <property type="entry name" value="Pectin_lyas_fold"/>
</dbReference>
<feature type="region of interest" description="Disordered" evidence="1">
    <location>
        <begin position="49"/>
        <end position="109"/>
    </location>
</feature>
<reference evidence="2 3" key="1">
    <citation type="submission" date="2023-07" db="EMBL/GenBank/DDBJ databases">
        <title>Sequencing the genomes of 1000 actinobacteria strains.</title>
        <authorList>
            <person name="Klenk H.-P."/>
        </authorList>
    </citation>
    <scope>NUCLEOTIDE SEQUENCE [LARGE SCALE GENOMIC DNA]</scope>
    <source>
        <strain evidence="2 3">DSM 44711</strain>
    </source>
</reference>
<dbReference type="InterPro" id="IPR011050">
    <property type="entry name" value="Pectin_lyase_fold/virulence"/>
</dbReference>
<accession>A0AAE3ZV11</accession>
<proteinExistence type="predicted"/>
<evidence type="ECO:0000313" key="3">
    <source>
        <dbReference type="Proteomes" id="UP001183629"/>
    </source>
</evidence>
<dbReference type="Proteomes" id="UP001183629">
    <property type="component" value="Unassembled WGS sequence"/>
</dbReference>
<feature type="compositionally biased region" description="Pro residues" evidence="1">
    <location>
        <begin position="85"/>
        <end position="94"/>
    </location>
</feature>
<keyword evidence="3" id="KW-1185">Reference proteome</keyword>
<dbReference type="AlphaFoldDB" id="A0AAE3ZV11"/>
<dbReference type="EMBL" id="JAVDYC010000001">
    <property type="protein sequence ID" value="MDR7324698.1"/>
    <property type="molecule type" value="Genomic_DNA"/>
</dbReference>
<dbReference type="SUPFAM" id="SSF51126">
    <property type="entry name" value="Pectin lyase-like"/>
    <property type="match status" value="1"/>
</dbReference>
<protein>
    <recommendedName>
        <fullName evidence="4">Right handed beta helix domain-containing protein</fullName>
    </recommendedName>
</protein>
<comment type="caution">
    <text evidence="2">The sequence shown here is derived from an EMBL/GenBank/DDBJ whole genome shotgun (WGS) entry which is preliminary data.</text>
</comment>
<feature type="compositionally biased region" description="Low complexity" evidence="1">
    <location>
        <begin position="66"/>
        <end position="84"/>
    </location>
</feature>
<evidence type="ECO:0008006" key="4">
    <source>
        <dbReference type="Google" id="ProtNLM"/>
    </source>
</evidence>
<gene>
    <name evidence="2" type="ORF">J2S44_004948</name>
</gene>
<evidence type="ECO:0000256" key="1">
    <source>
        <dbReference type="SAM" id="MobiDB-lite"/>
    </source>
</evidence>
<sequence length="336" mass="35168">MTAGRRRALIVGVLAVALLAVAGVAYAGRAGWIPGNAAAGDQYRLANPVPPSGGAATPGGTGGLGASPETTGSPDASSTSTSAPAPSPAPPPEVTRPGEDSTGVPDGVTLTAYTGPLRITQAGTVIDGKRIDGCLDVRARDVVIKRSKLTCGGIMLKIEQRTANLTIEDSDLDGAQTGFVAGYWNYTLSRVDVYNIEEGPRVGSNVIIADSWFHSMHPAQSDEAHQDLMQTNGGSNSTIRGNVFDATSTVAGVSFNAAFQVGAEFEPLENVLVEENWFNGGGYTVNIRNDPQISNVLFRNNVFGPRHGYGEVSRADSPGIIWEDSNVSEADRKPVW</sequence>
<organism evidence="2 3">
    <name type="scientific">Catenuloplanes niger</name>
    <dbReference type="NCBI Taxonomy" id="587534"/>
    <lineage>
        <taxon>Bacteria</taxon>
        <taxon>Bacillati</taxon>
        <taxon>Actinomycetota</taxon>
        <taxon>Actinomycetes</taxon>
        <taxon>Micromonosporales</taxon>
        <taxon>Micromonosporaceae</taxon>
        <taxon>Catenuloplanes</taxon>
    </lineage>
</organism>